<feature type="domain" description="Metallo-beta-lactamase" evidence="3">
    <location>
        <begin position="87"/>
        <end position="276"/>
    </location>
</feature>
<feature type="region of interest" description="Disordered" evidence="1">
    <location>
        <begin position="26"/>
        <end position="72"/>
    </location>
</feature>
<evidence type="ECO:0000256" key="2">
    <source>
        <dbReference type="SAM" id="SignalP"/>
    </source>
</evidence>
<comment type="caution">
    <text evidence="4">The sequence shown here is derived from an EMBL/GenBank/DDBJ whole genome shotgun (WGS) entry which is preliminary data.</text>
</comment>
<dbReference type="AlphaFoldDB" id="B6FXD2"/>
<feature type="signal peptide" evidence="2">
    <location>
        <begin position="1"/>
        <end position="24"/>
    </location>
</feature>
<gene>
    <name evidence="4" type="ORF">CLOHIR_00531</name>
</gene>
<evidence type="ECO:0000259" key="3">
    <source>
        <dbReference type="SMART" id="SM00849"/>
    </source>
</evidence>
<protein>
    <submittedName>
        <fullName evidence="4">Metallo-beta-lactamase domain protein</fullName>
    </submittedName>
</protein>
<dbReference type="PANTHER" id="PTHR30619">
    <property type="entry name" value="DNA INTERNALIZATION/COMPETENCE PROTEIN COMEC/REC2"/>
    <property type="match status" value="1"/>
</dbReference>
<evidence type="ECO:0000313" key="5">
    <source>
        <dbReference type="Proteomes" id="UP000003178"/>
    </source>
</evidence>
<feature type="compositionally biased region" description="Low complexity" evidence="1">
    <location>
        <begin position="26"/>
        <end position="57"/>
    </location>
</feature>
<dbReference type="Gene3D" id="3.60.15.10">
    <property type="entry name" value="Ribonuclease Z/Hydroxyacylglutathione hydrolase-like"/>
    <property type="match status" value="1"/>
</dbReference>
<dbReference type="Pfam" id="PF00753">
    <property type="entry name" value="Lactamase_B"/>
    <property type="match status" value="1"/>
</dbReference>
<accession>B6FXD2</accession>
<name>B6FXD2_PEPHT</name>
<organism evidence="4 5">
    <name type="scientific">Peptacetobacter hiranonis (strain DSM 13275 / JCM 10541 / KCTC 15199 / TO-931)</name>
    <name type="common">Clostridium hiranonis</name>
    <dbReference type="NCBI Taxonomy" id="500633"/>
    <lineage>
        <taxon>Bacteria</taxon>
        <taxon>Bacillati</taxon>
        <taxon>Bacillota</taxon>
        <taxon>Clostridia</taxon>
        <taxon>Peptostreptococcales</taxon>
        <taxon>Peptostreptococcaceae</taxon>
        <taxon>Peptacetobacter</taxon>
    </lineage>
</organism>
<dbReference type="OrthoDB" id="9761531at2"/>
<evidence type="ECO:0000256" key="1">
    <source>
        <dbReference type="SAM" id="MobiDB-lite"/>
    </source>
</evidence>
<feature type="region of interest" description="Disordered" evidence="1">
    <location>
        <begin position="320"/>
        <end position="357"/>
    </location>
</feature>
<dbReference type="eggNOG" id="COG2333">
    <property type="taxonomic scope" value="Bacteria"/>
</dbReference>
<dbReference type="SUPFAM" id="SSF56281">
    <property type="entry name" value="Metallo-hydrolase/oxidoreductase"/>
    <property type="match status" value="1"/>
</dbReference>
<feature type="compositionally biased region" description="Polar residues" evidence="1">
    <location>
        <begin position="326"/>
        <end position="339"/>
    </location>
</feature>
<keyword evidence="2" id="KW-0732">Signal</keyword>
<dbReference type="SMART" id="SM00849">
    <property type="entry name" value="Lactamase_B"/>
    <property type="match status" value="1"/>
</dbReference>
<dbReference type="HOGENOM" id="CLU_010363_0_0_9"/>
<dbReference type="PANTHER" id="PTHR30619:SF7">
    <property type="entry name" value="BETA-LACTAMASE DOMAIN PROTEIN"/>
    <property type="match status" value="1"/>
</dbReference>
<evidence type="ECO:0000313" key="4">
    <source>
        <dbReference type="EMBL" id="EEA85815.1"/>
    </source>
</evidence>
<feature type="chain" id="PRO_5038703385" evidence="2">
    <location>
        <begin position="25"/>
        <end position="404"/>
    </location>
</feature>
<dbReference type="InterPro" id="IPR035681">
    <property type="entry name" value="ComA-like_MBL"/>
</dbReference>
<sequence length="404" mass="44047">MNLRSKFIGIILAGILSISMTFTGCSSNTTDENSSNNSSTSTSISSSDSDASNSASDTTEDQSDKSRSNNDTLSDGDVQIHFIDTGNSDAILIDDGGVAMLIDAGDNDDERAVVNYLNGRGVKDIKYLVSTHAHADHAGGLDEVVKKCKVENAFVSNGDADTRTYRDFIMALSDKGLNPTVPLEGKKFKLKNSYFEVFNTNGGSTTNNESLVVLLTHGKDKMLFTGDAEEEVEYEILNKMPDVDLLKVGHHGSHSSTTDAFLDKTKPEYAVILCGRNNKYGHPHRETMRKLKDRGIDVYRTDESGDLLFTSSGNGIKTNCKKGDYNSGSNSTAEYSSDPSYESGYSESNSSDGSDNLKTVYWTKNGKVYHKYRDCSGLRKSKSVLSGTISDSGKPRLCKRCEER</sequence>
<dbReference type="CDD" id="cd07731">
    <property type="entry name" value="ComA-like_MBL-fold"/>
    <property type="match status" value="1"/>
</dbReference>
<reference evidence="4 5" key="1">
    <citation type="submission" date="2008-09" db="EMBL/GenBank/DDBJ databases">
        <authorList>
            <person name="Fulton L."/>
            <person name="Clifton S."/>
            <person name="Fulton B."/>
            <person name="Xu J."/>
            <person name="Minx P."/>
            <person name="Pepin K.H."/>
            <person name="Johnson M."/>
            <person name="Thiruvilangam P."/>
            <person name="Bhonagiri V."/>
            <person name="Nash W.E."/>
            <person name="Mardis E.R."/>
            <person name="Wilson R.K."/>
        </authorList>
    </citation>
    <scope>NUCLEOTIDE SEQUENCE [LARGE SCALE GENOMIC DNA]</scope>
    <source>
        <strain evidence="4 5">DSM 13275</strain>
    </source>
</reference>
<feature type="compositionally biased region" description="Low complexity" evidence="1">
    <location>
        <begin position="340"/>
        <end position="356"/>
    </location>
</feature>
<dbReference type="EMBL" id="ABWP01000019">
    <property type="protein sequence ID" value="EEA85815.1"/>
    <property type="molecule type" value="Genomic_DNA"/>
</dbReference>
<dbReference type="InterPro" id="IPR036866">
    <property type="entry name" value="RibonucZ/Hydroxyglut_hydro"/>
</dbReference>
<reference evidence="4 5" key="2">
    <citation type="submission" date="2008-10" db="EMBL/GenBank/DDBJ databases">
        <title>Draft genome sequence of Clostridium hiranonis (DSM 13275).</title>
        <authorList>
            <person name="Sudarsanam P."/>
            <person name="Ley R."/>
            <person name="Guruge J."/>
            <person name="Turnbaugh P.J."/>
            <person name="Mahowald M."/>
            <person name="Liep D."/>
            <person name="Gordon J."/>
        </authorList>
    </citation>
    <scope>NUCLEOTIDE SEQUENCE [LARGE SCALE GENOMIC DNA]</scope>
    <source>
        <strain evidence="4 5">DSM 13275</strain>
    </source>
</reference>
<keyword evidence="5" id="KW-1185">Reference proteome</keyword>
<proteinExistence type="predicted"/>
<dbReference type="InterPro" id="IPR052159">
    <property type="entry name" value="Competence_DNA_uptake"/>
</dbReference>
<dbReference type="InterPro" id="IPR001279">
    <property type="entry name" value="Metallo-B-lactamas"/>
</dbReference>
<dbReference type="RefSeq" id="WP_006439460.1">
    <property type="nucleotide sequence ID" value="NZ_DS995355.1"/>
</dbReference>
<dbReference type="Proteomes" id="UP000003178">
    <property type="component" value="Unassembled WGS sequence"/>
</dbReference>
<dbReference type="PROSITE" id="PS51257">
    <property type="entry name" value="PROKAR_LIPOPROTEIN"/>
    <property type="match status" value="1"/>
</dbReference>